<dbReference type="PANTHER" id="PTHR43792">
    <property type="entry name" value="GNAT FAMILY, PUTATIVE (AFU_ORTHOLOGUE AFUA_3G00765)-RELATED-RELATED"/>
    <property type="match status" value="1"/>
</dbReference>
<organism evidence="2 3">
    <name type="scientific">Roseitalea porphyridii</name>
    <dbReference type="NCBI Taxonomy" id="1852022"/>
    <lineage>
        <taxon>Bacteria</taxon>
        <taxon>Pseudomonadati</taxon>
        <taxon>Pseudomonadota</taxon>
        <taxon>Alphaproteobacteria</taxon>
        <taxon>Hyphomicrobiales</taxon>
        <taxon>Ahrensiaceae</taxon>
        <taxon>Roseitalea</taxon>
    </lineage>
</organism>
<dbReference type="Pfam" id="PF13302">
    <property type="entry name" value="Acetyltransf_3"/>
    <property type="match status" value="1"/>
</dbReference>
<dbReference type="InterPro" id="IPR016181">
    <property type="entry name" value="Acyl_CoA_acyltransferase"/>
</dbReference>
<dbReference type="GeneID" id="90765705"/>
<dbReference type="CDD" id="cd04301">
    <property type="entry name" value="NAT_SF"/>
    <property type="match status" value="1"/>
</dbReference>
<evidence type="ECO:0000259" key="1">
    <source>
        <dbReference type="PROSITE" id="PS51186"/>
    </source>
</evidence>
<dbReference type="InterPro" id="IPR000182">
    <property type="entry name" value="GNAT_dom"/>
</dbReference>
<dbReference type="GO" id="GO:0016747">
    <property type="term" value="F:acyltransferase activity, transferring groups other than amino-acyl groups"/>
    <property type="evidence" value="ECO:0007669"/>
    <property type="project" value="InterPro"/>
</dbReference>
<dbReference type="PANTHER" id="PTHR43792:SF1">
    <property type="entry name" value="N-ACETYLTRANSFERASE DOMAIN-CONTAINING PROTEIN"/>
    <property type="match status" value="1"/>
</dbReference>
<feature type="domain" description="N-acetyltransferase" evidence="1">
    <location>
        <begin position="15"/>
        <end position="170"/>
    </location>
</feature>
<dbReference type="EMBL" id="CP036532">
    <property type="protein sequence ID" value="QBK29154.1"/>
    <property type="molecule type" value="Genomic_DNA"/>
</dbReference>
<dbReference type="AlphaFoldDB" id="A0A4P6UXW6"/>
<gene>
    <name evidence="2" type="ORF">E0E05_00230</name>
</gene>
<dbReference type="Gene3D" id="3.40.630.30">
    <property type="match status" value="1"/>
</dbReference>
<dbReference type="OrthoDB" id="6293260at2"/>
<proteinExistence type="predicted"/>
<sequence>MNVLSEIPVVETERLILRGWRQDDVDALAALFADEAGTRFTGGTMDRAGAWRQMAAYAGHWVLKGWGPFAVTLKDGGETIGYCGPWDPEGKADEPEITYGLAPAFHGRGYGTEAVRAALRFARETLGWPTAVSFIDRDNHASLAVARKLGARRDGEALLYGSVPVEIWRYPGAETGSAETAA</sequence>
<evidence type="ECO:0000313" key="3">
    <source>
        <dbReference type="Proteomes" id="UP000293719"/>
    </source>
</evidence>
<reference evidence="2 3" key="1">
    <citation type="journal article" date="2017" name="Int. J. Syst. Evol. Microbiol.">
        <title>Roseitalea porphyridii gen. nov., sp. nov., isolated from a red alga, and reclassification of Hoeflea suaedae Chung et al. 2013 as Pseudohoeflea suaedae gen. nov., comb. nov.</title>
        <authorList>
            <person name="Hyeon J.W."/>
            <person name="Jeong S.E."/>
            <person name="Baek K."/>
            <person name="Jeon C.O."/>
        </authorList>
    </citation>
    <scope>NUCLEOTIDE SEQUENCE [LARGE SCALE GENOMIC DNA]</scope>
    <source>
        <strain evidence="2 3">MA7-20</strain>
    </source>
</reference>
<protein>
    <submittedName>
        <fullName evidence="2">N-acetyltransferase</fullName>
    </submittedName>
</protein>
<dbReference type="Proteomes" id="UP000293719">
    <property type="component" value="Chromosome"/>
</dbReference>
<keyword evidence="3" id="KW-1185">Reference proteome</keyword>
<dbReference type="RefSeq" id="WP_131614857.1">
    <property type="nucleotide sequence ID" value="NZ_CP036532.1"/>
</dbReference>
<accession>A0A4P6UXW6</accession>
<dbReference type="InterPro" id="IPR051531">
    <property type="entry name" value="N-acetyltransferase"/>
</dbReference>
<evidence type="ECO:0000313" key="2">
    <source>
        <dbReference type="EMBL" id="QBK29154.1"/>
    </source>
</evidence>
<keyword evidence="2" id="KW-0808">Transferase</keyword>
<dbReference type="KEGG" id="rpod:E0E05_00230"/>
<name>A0A4P6UXW6_9HYPH</name>
<dbReference type="PROSITE" id="PS51186">
    <property type="entry name" value="GNAT"/>
    <property type="match status" value="1"/>
</dbReference>
<dbReference type="SUPFAM" id="SSF55729">
    <property type="entry name" value="Acyl-CoA N-acyltransferases (Nat)"/>
    <property type="match status" value="1"/>
</dbReference>